<comment type="caution">
    <text evidence="2">The sequence shown here is derived from an EMBL/GenBank/DDBJ whole genome shotgun (WGS) entry which is preliminary data.</text>
</comment>
<evidence type="ECO:0000313" key="3">
    <source>
        <dbReference type="Proteomes" id="UP000256488"/>
    </source>
</evidence>
<feature type="compositionally biased region" description="Basic residues" evidence="1">
    <location>
        <begin position="14"/>
        <end position="24"/>
    </location>
</feature>
<organism evidence="2 3">
    <name type="scientific">Virgibacillus dokdonensis</name>
    <dbReference type="NCBI Taxonomy" id="302167"/>
    <lineage>
        <taxon>Bacteria</taxon>
        <taxon>Bacillati</taxon>
        <taxon>Bacillota</taxon>
        <taxon>Bacilli</taxon>
        <taxon>Bacillales</taxon>
        <taxon>Bacillaceae</taxon>
        <taxon>Virgibacillus</taxon>
    </lineage>
</organism>
<evidence type="ECO:0000256" key="1">
    <source>
        <dbReference type="SAM" id="MobiDB-lite"/>
    </source>
</evidence>
<proteinExistence type="predicted"/>
<protein>
    <submittedName>
        <fullName evidence="2">Uncharacterized protein</fullName>
    </submittedName>
</protein>
<dbReference type="Proteomes" id="UP000256488">
    <property type="component" value="Unassembled WGS sequence"/>
</dbReference>
<dbReference type="EMBL" id="NFZX01000012">
    <property type="protein sequence ID" value="RFA35571.1"/>
    <property type="molecule type" value="Genomic_DNA"/>
</dbReference>
<sequence length="87" mass="9463">MNGTTVADNPSKPSKPKFKSFKRGQKVTVKKSVSKFATGESNADFVKGNPYTVNQVKSDRILLGGGVGKTYVNVKKPRPSLDGAKYW</sequence>
<evidence type="ECO:0000313" key="2">
    <source>
        <dbReference type="EMBL" id="RFA35571.1"/>
    </source>
</evidence>
<dbReference type="AlphaFoldDB" id="A0A3E0WTU3"/>
<gene>
    <name evidence="2" type="ORF">CAI16_08000</name>
</gene>
<name>A0A3E0WTU3_9BACI</name>
<dbReference type="RefSeq" id="WP_116277965.1">
    <property type="nucleotide sequence ID" value="NZ_NFZX01000012.1"/>
</dbReference>
<reference evidence="2 3" key="1">
    <citation type="submission" date="2017-05" db="EMBL/GenBank/DDBJ databases">
        <title>Virgibacillus sp. AK90 isolated from a saltern of Kakinada, India.</title>
        <authorList>
            <person name="Gupta V."/>
            <person name="Sidhu C."/>
            <person name="Korpole S."/>
            <person name="Pinnaka A.K."/>
        </authorList>
    </citation>
    <scope>NUCLEOTIDE SEQUENCE [LARGE SCALE GENOMIC DNA]</scope>
    <source>
        <strain evidence="2 3">AK90</strain>
    </source>
</reference>
<feature type="region of interest" description="Disordered" evidence="1">
    <location>
        <begin position="1"/>
        <end position="24"/>
    </location>
</feature>
<accession>A0A3E0WTU3</accession>